<evidence type="ECO:0000256" key="3">
    <source>
        <dbReference type="ARBA" id="ARBA00022691"/>
    </source>
</evidence>
<dbReference type="InterPro" id="IPR009061">
    <property type="entry name" value="DNA-bd_dom_put_sf"/>
</dbReference>
<protein>
    <submittedName>
        <fullName evidence="4">DNA adenine methylase</fullName>
    </submittedName>
</protein>
<comment type="caution">
    <text evidence="4">The sequence shown here is derived from an EMBL/GenBank/DDBJ whole genome shotgun (WGS) entry which is preliminary data.</text>
</comment>
<dbReference type="Gene3D" id="1.10.1660.10">
    <property type="match status" value="1"/>
</dbReference>
<name>A0A9X2CV07_9BACI</name>
<sequence length="406" mass="47341">MVPQVRTKEILKQFNLSRQTLYNWVKDGDITEPEKDWRGWRMWTKQHVEEITNTIRKKEEQFTLPIDCDQRLNIKNRRYLGSKYKLLEFIWKVVNENCKGVNTVADIFGGTGVVADRFNIEGKNIIVNDILYSNHLAYWTWFSDEPIDFNKVEGLITQFNNSNPLEKNYVSEHFGGTYFTEYNARKIGYIREEIEKLTNHINFREKAILITSLLYAMDKVANTVGHYDAYRRKLDSLKEIKLLVPEFKDSNNKGNCIFNEDANELVRRISADLTYIDTPYNSRQYGDAYHLLENIAEWKKPEVSGVAKKMINRSHIKSDYCTMKATKAFEDLISNISGKYILVSYNNMAQKGVGRSNAKISAEEIVEILKMKGKVSIFDTDFQAYTTGKTNIEDHKEILYLCEISR</sequence>
<reference evidence="4" key="1">
    <citation type="submission" date="2022-02" db="EMBL/GenBank/DDBJ databases">
        <title>Halalkalibacter sp. nov. isolated from Lonar Lake, India.</title>
        <authorList>
            <person name="Joshi A."/>
            <person name="Thite S."/>
            <person name="Lodha T."/>
        </authorList>
    </citation>
    <scope>NUCLEOTIDE SEQUENCE</scope>
    <source>
        <strain evidence="4">MEB205</strain>
    </source>
</reference>
<dbReference type="PRINTS" id="PR00505">
    <property type="entry name" value="D12N6MTFRASE"/>
</dbReference>
<keyword evidence="3" id="KW-0949">S-adenosyl-L-methionine</keyword>
<dbReference type="Pfam" id="PF02086">
    <property type="entry name" value="MethyltransfD12"/>
    <property type="match status" value="1"/>
</dbReference>
<evidence type="ECO:0000313" key="5">
    <source>
        <dbReference type="Proteomes" id="UP001139150"/>
    </source>
</evidence>
<gene>
    <name evidence="4" type="ORF">MF646_16715</name>
</gene>
<dbReference type="SUPFAM" id="SSF46955">
    <property type="entry name" value="Putative DNA-binding domain"/>
    <property type="match status" value="1"/>
</dbReference>
<dbReference type="InterPro" id="IPR029063">
    <property type="entry name" value="SAM-dependent_MTases_sf"/>
</dbReference>
<dbReference type="Proteomes" id="UP001139150">
    <property type="component" value="Unassembled WGS sequence"/>
</dbReference>
<proteinExistence type="predicted"/>
<dbReference type="EMBL" id="JAKRYL010000019">
    <property type="protein sequence ID" value="MCL7748767.1"/>
    <property type="molecule type" value="Genomic_DNA"/>
</dbReference>
<dbReference type="GO" id="GO:0009307">
    <property type="term" value="P:DNA restriction-modification system"/>
    <property type="evidence" value="ECO:0007669"/>
    <property type="project" value="InterPro"/>
</dbReference>
<dbReference type="SUPFAM" id="SSF53335">
    <property type="entry name" value="S-adenosyl-L-methionine-dependent methyltransferases"/>
    <property type="match status" value="1"/>
</dbReference>
<keyword evidence="2" id="KW-0808">Transferase</keyword>
<evidence type="ECO:0000256" key="1">
    <source>
        <dbReference type="ARBA" id="ARBA00022603"/>
    </source>
</evidence>
<dbReference type="Gene3D" id="3.40.50.150">
    <property type="entry name" value="Vaccinia Virus protein VP39"/>
    <property type="match status" value="1"/>
</dbReference>
<accession>A0A9X2CV07</accession>
<evidence type="ECO:0000313" key="4">
    <source>
        <dbReference type="EMBL" id="MCL7748767.1"/>
    </source>
</evidence>
<dbReference type="GO" id="GO:0032259">
    <property type="term" value="P:methylation"/>
    <property type="evidence" value="ECO:0007669"/>
    <property type="project" value="UniProtKB-KW"/>
</dbReference>
<evidence type="ECO:0000256" key="2">
    <source>
        <dbReference type="ARBA" id="ARBA00022679"/>
    </source>
</evidence>
<dbReference type="AlphaFoldDB" id="A0A9X2CV07"/>
<dbReference type="GO" id="GO:0009007">
    <property type="term" value="F:site-specific DNA-methyltransferase (adenine-specific) activity"/>
    <property type="evidence" value="ECO:0007669"/>
    <property type="project" value="UniProtKB-EC"/>
</dbReference>
<dbReference type="InterPro" id="IPR012327">
    <property type="entry name" value="MeTrfase_D12"/>
</dbReference>
<keyword evidence="1 4" id="KW-0489">Methyltransferase</keyword>
<organism evidence="4 5">
    <name type="scientific">Halalkalibacter alkaliphilus</name>
    <dbReference type="NCBI Taxonomy" id="2917993"/>
    <lineage>
        <taxon>Bacteria</taxon>
        <taxon>Bacillati</taxon>
        <taxon>Bacillota</taxon>
        <taxon>Bacilli</taxon>
        <taxon>Bacillales</taxon>
        <taxon>Bacillaceae</taxon>
        <taxon>Halalkalibacter</taxon>
    </lineage>
</organism>
<dbReference type="RefSeq" id="WP_250097656.1">
    <property type="nucleotide sequence ID" value="NZ_JAKRYL010000019.1"/>
</dbReference>
<keyword evidence="5" id="KW-1185">Reference proteome</keyword>